<dbReference type="EMBL" id="BAABJP010000001">
    <property type="protein sequence ID" value="GAA5146219.1"/>
    <property type="molecule type" value="Genomic_DNA"/>
</dbReference>
<keyword evidence="2" id="KW-1185">Reference proteome</keyword>
<name>A0ABP9PGG9_9PSEU</name>
<reference evidence="2" key="1">
    <citation type="journal article" date="2019" name="Int. J. Syst. Evol. Microbiol.">
        <title>The Global Catalogue of Microorganisms (GCM) 10K type strain sequencing project: providing services to taxonomists for standard genome sequencing and annotation.</title>
        <authorList>
            <consortium name="The Broad Institute Genomics Platform"/>
            <consortium name="The Broad Institute Genome Sequencing Center for Infectious Disease"/>
            <person name="Wu L."/>
            <person name="Ma J."/>
        </authorList>
    </citation>
    <scope>NUCLEOTIDE SEQUENCE [LARGE SCALE GENOMIC DNA]</scope>
    <source>
        <strain evidence="2">JCM 18303</strain>
    </source>
</reference>
<evidence type="ECO:0000313" key="2">
    <source>
        <dbReference type="Proteomes" id="UP001428817"/>
    </source>
</evidence>
<dbReference type="Proteomes" id="UP001428817">
    <property type="component" value="Unassembled WGS sequence"/>
</dbReference>
<protein>
    <submittedName>
        <fullName evidence="1">Uncharacterized protein</fullName>
    </submittedName>
</protein>
<gene>
    <name evidence="1" type="ORF">GCM10023321_05360</name>
</gene>
<evidence type="ECO:0000313" key="1">
    <source>
        <dbReference type="EMBL" id="GAA5146219.1"/>
    </source>
</evidence>
<organism evidence="1 2">
    <name type="scientific">Pseudonocardia eucalypti</name>
    <dbReference type="NCBI Taxonomy" id="648755"/>
    <lineage>
        <taxon>Bacteria</taxon>
        <taxon>Bacillati</taxon>
        <taxon>Actinomycetota</taxon>
        <taxon>Actinomycetes</taxon>
        <taxon>Pseudonocardiales</taxon>
        <taxon>Pseudonocardiaceae</taxon>
        <taxon>Pseudonocardia</taxon>
    </lineage>
</organism>
<comment type="caution">
    <text evidence="1">The sequence shown here is derived from an EMBL/GenBank/DDBJ whole genome shotgun (WGS) entry which is preliminary data.</text>
</comment>
<proteinExistence type="predicted"/>
<sequence>MLSIFRSYQRELVCGHCHGLVAWVGLRPFRHPSVKHVTGPAVFPMREHMARAVTRTRLARAMETSRDPLFAGDPELPDAIDRGQRQLDYLGRSMGEPVYELLCGGCGRQYLRSMPHLSRMVRRAPTGRVPLR</sequence>
<accession>A0ABP9PGG9</accession>